<proteinExistence type="predicted"/>
<dbReference type="Proteomes" id="UP000018817">
    <property type="component" value="Unassembled WGS sequence"/>
</dbReference>
<reference evidence="1 2" key="2">
    <citation type="submission" date="2013-11" db="EMBL/GenBank/DDBJ databases">
        <title>The Genome Sequence of Phytophthora parasitica INRA-310.</title>
        <authorList>
            <consortium name="The Broad Institute Genomics Platform"/>
            <person name="Russ C."/>
            <person name="Tyler B."/>
            <person name="Panabieres F."/>
            <person name="Shan W."/>
            <person name="Tripathy S."/>
            <person name="Grunwald N."/>
            <person name="Machado M."/>
            <person name="Johnson C.S."/>
            <person name="Arredondo F."/>
            <person name="Hong C."/>
            <person name="Coffey M."/>
            <person name="Young S.K."/>
            <person name="Zeng Q."/>
            <person name="Gargeya S."/>
            <person name="Fitzgerald M."/>
            <person name="Abouelleil A."/>
            <person name="Alvarado L."/>
            <person name="Chapman S.B."/>
            <person name="Gainer-Dewar J."/>
            <person name="Goldberg J."/>
            <person name="Griggs A."/>
            <person name="Gujja S."/>
            <person name="Hansen M."/>
            <person name="Howarth C."/>
            <person name="Imamovic A."/>
            <person name="Ireland A."/>
            <person name="Larimer J."/>
            <person name="McCowan C."/>
            <person name="Murphy C."/>
            <person name="Pearson M."/>
            <person name="Poon T.W."/>
            <person name="Priest M."/>
            <person name="Roberts A."/>
            <person name="Saif S."/>
            <person name="Shea T."/>
            <person name="Sykes S."/>
            <person name="Wortman J."/>
            <person name="Nusbaum C."/>
            <person name="Birren B."/>
        </authorList>
    </citation>
    <scope>NUCLEOTIDE SEQUENCE [LARGE SCALE GENOMIC DNA]</scope>
    <source>
        <strain evidence="1 2">INRA-310</strain>
    </source>
</reference>
<dbReference type="RefSeq" id="XP_008909269.1">
    <property type="nucleotide sequence ID" value="XM_008911021.1"/>
</dbReference>
<dbReference type="AlphaFoldDB" id="W2PYI4"/>
<name>W2PYI4_PHYN3</name>
<sequence>MVESKEICAFFYEDLGAGSYKCKECSISRKQQIGSCYSNLMSHIATKHPHYEETYAATTGGGGLESFGFVSQETNHRFLWLQWIVERNLPITEVDNELTRSMSKWPPVSSKTLKKCMHTVAKNVGAAIEHEIGTSFGPVPQHPSIAVKKQHLPHSLALFVGRF</sequence>
<accession>W2PYI4</accession>
<protein>
    <recommendedName>
        <fullName evidence="3">BED-type domain-containing protein</fullName>
    </recommendedName>
</protein>
<reference evidence="2" key="1">
    <citation type="submission" date="2011-12" db="EMBL/GenBank/DDBJ databases">
        <authorList>
            <consortium name="The Broad Institute Genome Sequencing Platform"/>
            <person name="Russ C."/>
            <person name="Tyler B."/>
            <person name="Panabieres F."/>
            <person name="Shan W."/>
            <person name="Tripathy S."/>
            <person name="Grunwald N."/>
            <person name="Machado M."/>
            <person name="Young S.K."/>
            <person name="Zeng Q."/>
            <person name="Gargeya S."/>
            <person name="Fitzgerald M."/>
            <person name="Haas B."/>
            <person name="Abouelleil A."/>
            <person name="Alvarado L."/>
            <person name="Arachchi H.M."/>
            <person name="Berlin A."/>
            <person name="Chapman S.B."/>
            <person name="Gearin G."/>
            <person name="Goldberg J."/>
            <person name="Griggs A."/>
            <person name="Gujja S."/>
            <person name="Hansen M."/>
            <person name="Heiman D."/>
            <person name="Howarth C."/>
            <person name="Larimer J."/>
            <person name="Lui A."/>
            <person name="MacDonald P.J.P."/>
            <person name="McCowen C."/>
            <person name="Montmayeur A."/>
            <person name="Murphy C."/>
            <person name="Neiman D."/>
            <person name="Pearson M."/>
            <person name="Priest M."/>
            <person name="Roberts A."/>
            <person name="Saif S."/>
            <person name="Shea T."/>
            <person name="Sisk P."/>
            <person name="Stolte C."/>
            <person name="Sykes S."/>
            <person name="Wortman J."/>
            <person name="Nusbaum C."/>
            <person name="Birren B."/>
        </authorList>
    </citation>
    <scope>NUCLEOTIDE SEQUENCE [LARGE SCALE GENOMIC DNA]</scope>
    <source>
        <strain evidence="2">INRA-310</strain>
    </source>
</reference>
<dbReference type="PANTHER" id="PTHR40866">
    <property type="entry name" value="BED-TYPE DOMAIN-CONTAINING PROTEIN"/>
    <property type="match status" value="1"/>
</dbReference>
<dbReference type="VEuPathDB" id="FungiDB:PPTG_14061"/>
<evidence type="ECO:0000313" key="2">
    <source>
        <dbReference type="Proteomes" id="UP000018817"/>
    </source>
</evidence>
<gene>
    <name evidence="1" type="ORF">PPTG_14061</name>
</gene>
<dbReference type="GeneID" id="20183372"/>
<organism evidence="1 2">
    <name type="scientific">Phytophthora nicotianae (strain INRA-310)</name>
    <name type="common">Phytophthora parasitica</name>
    <dbReference type="NCBI Taxonomy" id="761204"/>
    <lineage>
        <taxon>Eukaryota</taxon>
        <taxon>Sar</taxon>
        <taxon>Stramenopiles</taxon>
        <taxon>Oomycota</taxon>
        <taxon>Peronosporomycetes</taxon>
        <taxon>Peronosporales</taxon>
        <taxon>Peronosporaceae</taxon>
        <taxon>Phytophthora</taxon>
    </lineage>
</organism>
<evidence type="ECO:0008006" key="3">
    <source>
        <dbReference type="Google" id="ProtNLM"/>
    </source>
</evidence>
<evidence type="ECO:0000313" key="1">
    <source>
        <dbReference type="EMBL" id="ETN05294.1"/>
    </source>
</evidence>
<dbReference type="EMBL" id="KI669600">
    <property type="protein sequence ID" value="ETN05294.1"/>
    <property type="molecule type" value="Genomic_DNA"/>
</dbReference>
<dbReference type="PANTHER" id="PTHR40866:SF1">
    <property type="entry name" value="BED-TYPE DOMAIN-CONTAINING PROTEIN"/>
    <property type="match status" value="1"/>
</dbReference>